<gene>
    <name evidence="1" type="ORF">PDENDC454_04254</name>
</gene>
<dbReference type="STRING" id="1131935.PDENDC454_04254"/>
<organism evidence="1 2">
    <name type="scientific">Paenibacillus dendritiformis C454</name>
    <dbReference type="NCBI Taxonomy" id="1131935"/>
    <lineage>
        <taxon>Bacteria</taxon>
        <taxon>Bacillati</taxon>
        <taxon>Bacillota</taxon>
        <taxon>Bacilli</taxon>
        <taxon>Bacillales</taxon>
        <taxon>Paenibacillaceae</taxon>
        <taxon>Paenibacillus</taxon>
    </lineage>
</organism>
<comment type="caution">
    <text evidence="1">The sequence shown here is derived from an EMBL/GenBank/DDBJ whole genome shotgun (WGS) entry which is preliminary data.</text>
</comment>
<sequence length="83" mass="9594">MNNQFFRFCTCGNQSGKLQQLGANDEYVVDRHECGGMVIRLRRQHKETLLEKINGQQASYIEILEKKIRFLEGELNPSGHGRN</sequence>
<accession>H3SBG5</accession>
<keyword evidence="2" id="KW-1185">Reference proteome</keyword>
<evidence type="ECO:0000313" key="2">
    <source>
        <dbReference type="Proteomes" id="UP000003900"/>
    </source>
</evidence>
<dbReference type="Proteomes" id="UP000003900">
    <property type="component" value="Unassembled WGS sequence"/>
</dbReference>
<dbReference type="EMBL" id="AHKH01000007">
    <property type="protein sequence ID" value="EHQ63648.1"/>
    <property type="molecule type" value="Genomic_DNA"/>
</dbReference>
<dbReference type="RefSeq" id="WP_006675362.1">
    <property type="nucleotide sequence ID" value="NZ_AHKH01000007.1"/>
</dbReference>
<dbReference type="OrthoDB" id="9944514at2"/>
<protein>
    <submittedName>
        <fullName evidence="1">Uncharacterized protein</fullName>
    </submittedName>
</protein>
<dbReference type="AlphaFoldDB" id="H3SBG5"/>
<proteinExistence type="predicted"/>
<evidence type="ECO:0000313" key="1">
    <source>
        <dbReference type="EMBL" id="EHQ63648.1"/>
    </source>
</evidence>
<name>H3SBG5_9BACL</name>
<reference evidence="1 2" key="1">
    <citation type="journal article" date="2012" name="J. Bacteriol.">
        <title>Genome Sequence of the Pattern-Forming Social Bacterium Paenibacillus dendritiformis C454 Chiral Morphotype.</title>
        <authorList>
            <person name="Sirota-Madi A."/>
            <person name="Olender T."/>
            <person name="Helman Y."/>
            <person name="Brainis I."/>
            <person name="Finkelshtein A."/>
            <person name="Roth D."/>
            <person name="Hagai E."/>
            <person name="Leshkowitz D."/>
            <person name="Brodsky L."/>
            <person name="Galatenko V."/>
            <person name="Nikolaev V."/>
            <person name="Gutnick D.L."/>
            <person name="Lancet D."/>
            <person name="Ben-Jacob E."/>
        </authorList>
    </citation>
    <scope>NUCLEOTIDE SEQUENCE [LARGE SCALE GENOMIC DNA]</scope>
    <source>
        <strain evidence="1 2">C454</strain>
    </source>
</reference>